<evidence type="ECO:0000313" key="4">
    <source>
        <dbReference type="Proteomes" id="UP001300763"/>
    </source>
</evidence>
<evidence type="ECO:0000256" key="2">
    <source>
        <dbReference type="SAM" id="Phobius"/>
    </source>
</evidence>
<dbReference type="EMBL" id="JAQZAO010000002">
    <property type="protein sequence ID" value="MDD7965054.1"/>
    <property type="molecule type" value="Genomic_DNA"/>
</dbReference>
<keyword evidence="4" id="KW-1185">Reference proteome</keyword>
<protein>
    <recommendedName>
        <fullName evidence="5">DUF4190 domain-containing protein</fullName>
    </recommendedName>
</protein>
<evidence type="ECO:0000313" key="3">
    <source>
        <dbReference type="EMBL" id="MDD7965054.1"/>
    </source>
</evidence>
<feature type="transmembrane region" description="Helical" evidence="2">
    <location>
        <begin position="50"/>
        <end position="70"/>
    </location>
</feature>
<gene>
    <name evidence="3" type="ORF">PGB27_06775</name>
</gene>
<feature type="compositionally biased region" description="Basic and acidic residues" evidence="1">
    <location>
        <begin position="9"/>
        <end position="21"/>
    </location>
</feature>
<accession>A0ABT5SQC4</accession>
<dbReference type="RefSeq" id="WP_274199576.1">
    <property type="nucleotide sequence ID" value="NZ_JAQZAO010000002.1"/>
</dbReference>
<evidence type="ECO:0008006" key="5">
    <source>
        <dbReference type="Google" id="ProtNLM"/>
    </source>
</evidence>
<feature type="transmembrane region" description="Helical" evidence="2">
    <location>
        <begin position="82"/>
        <end position="103"/>
    </location>
</feature>
<organism evidence="3 4">
    <name type="scientific">Actinomycetospora lemnae</name>
    <dbReference type="NCBI Taxonomy" id="3019891"/>
    <lineage>
        <taxon>Bacteria</taxon>
        <taxon>Bacillati</taxon>
        <taxon>Actinomycetota</taxon>
        <taxon>Actinomycetes</taxon>
        <taxon>Pseudonocardiales</taxon>
        <taxon>Pseudonocardiaceae</taxon>
        <taxon>Actinomycetospora</taxon>
    </lineage>
</organism>
<dbReference type="Proteomes" id="UP001300763">
    <property type="component" value="Unassembled WGS sequence"/>
</dbReference>
<feature type="region of interest" description="Disordered" evidence="1">
    <location>
        <begin position="1"/>
        <end position="21"/>
    </location>
</feature>
<proteinExistence type="predicted"/>
<reference evidence="3 4" key="1">
    <citation type="submission" date="2023-02" db="EMBL/GenBank/DDBJ databases">
        <title>Genome sequencing required for Actinomycetospora new species description.</title>
        <authorList>
            <person name="Saimee Y."/>
            <person name="Duangmal K."/>
        </authorList>
    </citation>
    <scope>NUCLEOTIDE SEQUENCE [LARGE SCALE GENOMIC DNA]</scope>
    <source>
        <strain evidence="3 4">DW7H6</strain>
    </source>
</reference>
<keyword evidence="2" id="KW-0812">Transmembrane</keyword>
<keyword evidence="2" id="KW-0472">Membrane</keyword>
<keyword evidence="2" id="KW-1133">Transmembrane helix</keyword>
<name>A0ABT5SQC4_9PSEU</name>
<feature type="transmembrane region" description="Helical" evidence="2">
    <location>
        <begin position="21"/>
        <end position="44"/>
    </location>
</feature>
<comment type="caution">
    <text evidence="3">The sequence shown here is derived from an EMBL/GenBank/DDBJ whole genome shotgun (WGS) entry which is preliminary data.</text>
</comment>
<evidence type="ECO:0000256" key="1">
    <source>
        <dbReference type="SAM" id="MobiDB-lite"/>
    </source>
</evidence>
<sequence>MTSAPPPARQDRDQRDPRERDGGLGTAALALGLVAAGTGLTAALWAGMDWLGWVALVLGLVGLVVGFIGSRRAFHDPQRSGGMSLGGFVLALVGLIVGAWLVVPGLLGIGTFGEGLTLDECMAQAQGQQEERMCASQHLDEYRARFGDPGGTGG</sequence>